<dbReference type="InterPro" id="IPR003774">
    <property type="entry name" value="AlgH-like"/>
</dbReference>
<dbReference type="GO" id="GO:0005829">
    <property type="term" value="C:cytosol"/>
    <property type="evidence" value="ECO:0007669"/>
    <property type="project" value="TreeGrafter"/>
</dbReference>
<dbReference type="PANTHER" id="PTHR30327">
    <property type="entry name" value="UNCHARACTERIZED PROTEIN YQGE"/>
    <property type="match status" value="1"/>
</dbReference>
<protein>
    <recommendedName>
        <fullName evidence="2">UPF0301 protein GB996_02555</fullName>
    </recommendedName>
</protein>
<dbReference type="Pfam" id="PF02622">
    <property type="entry name" value="DUF179"/>
    <property type="match status" value="1"/>
</dbReference>
<evidence type="ECO:0000256" key="1">
    <source>
        <dbReference type="ARBA" id="ARBA00009600"/>
    </source>
</evidence>
<dbReference type="EMBL" id="WFKQ01000001">
    <property type="protein sequence ID" value="MUG31669.1"/>
    <property type="molecule type" value="Genomic_DNA"/>
</dbReference>
<gene>
    <name evidence="3" type="ORF">GB996_02555</name>
</gene>
<proteinExistence type="inferred from homology"/>
<evidence type="ECO:0000313" key="3">
    <source>
        <dbReference type="EMBL" id="MUG31669.1"/>
    </source>
</evidence>
<dbReference type="HAMAP" id="MF_00758">
    <property type="entry name" value="UPF0301"/>
    <property type="match status" value="1"/>
</dbReference>
<dbReference type="AlphaFoldDB" id="A0A844LYA3"/>
<sequence>MTLDNLTHHFLIAAPSMPDERFAQSLVYICRHDRHGVLGLVVNRPIFDTQVGHLLDNLDIEVTDTSVMYDTPLDGGPVYPEVGFVLHTGQPTWASSFPISENVCITTSKDILQNIAAGSAGIGHYHLCLGHASWHEGQLEKEISQGDWLVSPGDLSLLFEIPFEERWRHAAEKIGVHLDFLSDEVGRA</sequence>
<comment type="similarity">
    <text evidence="1 2">Belongs to the UPF0301 (AlgH) family.</text>
</comment>
<comment type="caution">
    <text evidence="3">The sequence shown here is derived from an EMBL/GenBank/DDBJ whole genome shotgun (WGS) entry which is preliminary data.</text>
</comment>
<dbReference type="Gene3D" id="3.40.1740.10">
    <property type="entry name" value="VC0467-like"/>
    <property type="match status" value="1"/>
</dbReference>
<evidence type="ECO:0000256" key="2">
    <source>
        <dbReference type="HAMAP-Rule" id="MF_00758"/>
    </source>
</evidence>
<dbReference type="OrthoDB" id="9807486at2"/>
<name>A0A844LYA3_9GAMM</name>
<accession>A0A844LYA3</accession>
<reference evidence="3 4" key="1">
    <citation type="journal article" date="2019" name="PLoS ONE">
        <title>Pup mortality in New Zealand sea lions (Phocarctos hookeri) at Enderby Island, Auckland Islands, 2013-18.</title>
        <authorList>
            <person name="Michael S.A."/>
            <person name="Hayman D.T.S."/>
            <person name="Gray R."/>
            <person name="Zhang J."/>
            <person name="Rogers L."/>
            <person name="Roe W.D."/>
        </authorList>
    </citation>
    <scope>NUCLEOTIDE SEQUENCE [LARGE SCALE GENOMIC DNA]</scope>
    <source>
        <strain evidence="3 4">SM868</strain>
    </source>
</reference>
<dbReference type="SUPFAM" id="SSF143456">
    <property type="entry name" value="VC0467-like"/>
    <property type="match status" value="1"/>
</dbReference>
<dbReference type="PANTHER" id="PTHR30327:SF1">
    <property type="entry name" value="UPF0301 PROTEIN YQGE"/>
    <property type="match status" value="1"/>
</dbReference>
<dbReference type="SMR" id="A0A844LYA3"/>
<keyword evidence="4" id="KW-1185">Reference proteome</keyword>
<evidence type="ECO:0000313" key="4">
    <source>
        <dbReference type="Proteomes" id="UP000442109"/>
    </source>
</evidence>
<dbReference type="RefSeq" id="WP_011959440.1">
    <property type="nucleotide sequence ID" value="NZ_WFKQ01000001.1"/>
</dbReference>
<dbReference type="Proteomes" id="UP000442109">
    <property type="component" value="Unassembled WGS sequence"/>
</dbReference>
<organism evidence="3 4">
    <name type="scientific">Psychrobacter sanguinis</name>
    <dbReference type="NCBI Taxonomy" id="861445"/>
    <lineage>
        <taxon>Bacteria</taxon>
        <taxon>Pseudomonadati</taxon>
        <taxon>Pseudomonadota</taxon>
        <taxon>Gammaproteobacteria</taxon>
        <taxon>Moraxellales</taxon>
        <taxon>Moraxellaceae</taxon>
        <taxon>Psychrobacter</taxon>
    </lineage>
</organism>